<gene>
    <name evidence="2" type="ORF">M0654_21225</name>
</gene>
<evidence type="ECO:0000256" key="1">
    <source>
        <dbReference type="SAM" id="MobiDB-lite"/>
    </source>
</evidence>
<feature type="compositionally biased region" description="Basic and acidic residues" evidence="1">
    <location>
        <begin position="39"/>
        <end position="52"/>
    </location>
</feature>
<accession>A0ABT0IX75</accession>
<dbReference type="EMBL" id="JALPRY010000030">
    <property type="protein sequence ID" value="MCK8782497.1"/>
    <property type="molecule type" value="Genomic_DNA"/>
</dbReference>
<protein>
    <submittedName>
        <fullName evidence="2">Uncharacterized protein</fullName>
    </submittedName>
</protein>
<proteinExistence type="predicted"/>
<keyword evidence="3" id="KW-1185">Reference proteome</keyword>
<evidence type="ECO:0000313" key="2">
    <source>
        <dbReference type="EMBL" id="MCK8782497.1"/>
    </source>
</evidence>
<evidence type="ECO:0000313" key="3">
    <source>
        <dbReference type="Proteomes" id="UP001202827"/>
    </source>
</evidence>
<reference evidence="2 3" key="1">
    <citation type="submission" date="2022-04" db="EMBL/GenBank/DDBJ databases">
        <title>Rhizobium coralii sp. nov., isolated from coral Turbinaria peltata.</title>
        <authorList>
            <person name="Sun H."/>
        </authorList>
    </citation>
    <scope>NUCLEOTIDE SEQUENCE [LARGE SCALE GENOMIC DNA]</scope>
    <source>
        <strain evidence="2 3">NTR19</strain>
    </source>
</reference>
<name>A0ABT0IX75_9HYPH</name>
<sequence length="71" mass="7575">MANASHKNMGSGAHGKGNGSGAMTDLDPDILPENVVLSNRDKAQHSDERGLDSKTIQTEQLHDHAANRDPD</sequence>
<dbReference type="RefSeq" id="WP_248684801.1">
    <property type="nucleotide sequence ID" value="NZ_JALPRY010000030.1"/>
</dbReference>
<feature type="compositionally biased region" description="Basic and acidic residues" evidence="1">
    <location>
        <begin position="60"/>
        <end position="71"/>
    </location>
</feature>
<comment type="caution">
    <text evidence="2">The sequence shown here is derived from an EMBL/GenBank/DDBJ whole genome shotgun (WGS) entry which is preliminary data.</text>
</comment>
<organism evidence="2 3">
    <name type="scientific">Neorhizobium turbinariae</name>
    <dbReference type="NCBI Taxonomy" id="2937795"/>
    <lineage>
        <taxon>Bacteria</taxon>
        <taxon>Pseudomonadati</taxon>
        <taxon>Pseudomonadota</taxon>
        <taxon>Alphaproteobacteria</taxon>
        <taxon>Hyphomicrobiales</taxon>
        <taxon>Rhizobiaceae</taxon>
        <taxon>Rhizobium/Agrobacterium group</taxon>
        <taxon>Neorhizobium</taxon>
    </lineage>
</organism>
<feature type="region of interest" description="Disordered" evidence="1">
    <location>
        <begin position="1"/>
        <end position="71"/>
    </location>
</feature>
<dbReference type="Proteomes" id="UP001202827">
    <property type="component" value="Unassembled WGS sequence"/>
</dbReference>